<reference evidence="1 3" key="1">
    <citation type="journal article" date="2014" name="BMC Genomics">
        <title>Genome sequence of Anopheles sinensis provides insight into genetics basis of mosquito competence for malaria parasites.</title>
        <authorList>
            <person name="Zhou D."/>
            <person name="Zhang D."/>
            <person name="Ding G."/>
            <person name="Shi L."/>
            <person name="Hou Q."/>
            <person name="Ye Y."/>
            <person name="Xu Y."/>
            <person name="Zhou H."/>
            <person name="Xiong C."/>
            <person name="Li S."/>
            <person name="Yu J."/>
            <person name="Hong S."/>
            <person name="Yu X."/>
            <person name="Zou P."/>
            <person name="Chen C."/>
            <person name="Chang X."/>
            <person name="Wang W."/>
            <person name="Lv Y."/>
            <person name="Sun Y."/>
            <person name="Ma L."/>
            <person name="Shen B."/>
            <person name="Zhu C."/>
        </authorList>
    </citation>
    <scope>NUCLEOTIDE SEQUENCE [LARGE SCALE GENOMIC DNA]</scope>
</reference>
<gene>
    <name evidence="1" type="ORF">ZHAS_00008909</name>
</gene>
<protein>
    <submittedName>
        <fullName evidence="1 2">Translation initiation factor IF-2</fullName>
    </submittedName>
</protein>
<dbReference type="Proteomes" id="UP000030765">
    <property type="component" value="Unassembled WGS sequence"/>
</dbReference>
<dbReference type="EnsemblMetazoa" id="ASIC008909-RA">
    <property type="protein sequence ID" value="ASIC008909-PA"/>
    <property type="gene ID" value="ASIC008909"/>
</dbReference>
<reference evidence="2" key="2">
    <citation type="submission" date="2020-05" db="UniProtKB">
        <authorList>
            <consortium name="EnsemblMetazoa"/>
        </authorList>
    </citation>
    <scope>IDENTIFICATION</scope>
</reference>
<evidence type="ECO:0000313" key="2">
    <source>
        <dbReference type="EnsemblMetazoa" id="ASIC008909-PA"/>
    </source>
</evidence>
<keyword evidence="3" id="KW-1185">Reference proteome</keyword>
<organism evidence="1">
    <name type="scientific">Anopheles sinensis</name>
    <name type="common">Mosquito</name>
    <dbReference type="NCBI Taxonomy" id="74873"/>
    <lineage>
        <taxon>Eukaryota</taxon>
        <taxon>Metazoa</taxon>
        <taxon>Ecdysozoa</taxon>
        <taxon>Arthropoda</taxon>
        <taxon>Hexapoda</taxon>
        <taxon>Insecta</taxon>
        <taxon>Pterygota</taxon>
        <taxon>Neoptera</taxon>
        <taxon>Endopterygota</taxon>
        <taxon>Diptera</taxon>
        <taxon>Nematocera</taxon>
        <taxon>Culicoidea</taxon>
        <taxon>Culicidae</taxon>
        <taxon>Anophelinae</taxon>
        <taxon>Anopheles</taxon>
    </lineage>
</organism>
<keyword evidence="1" id="KW-0396">Initiation factor</keyword>
<dbReference type="VEuPathDB" id="VectorBase:ASIC008909"/>
<dbReference type="EMBL" id="KE525079">
    <property type="protein sequence ID" value="KFB41313.1"/>
    <property type="molecule type" value="Genomic_DNA"/>
</dbReference>
<evidence type="ECO:0000313" key="3">
    <source>
        <dbReference type="Proteomes" id="UP000030765"/>
    </source>
</evidence>
<dbReference type="EMBL" id="ATLV01016361">
    <property type="status" value="NOT_ANNOTATED_CDS"/>
    <property type="molecule type" value="Genomic_DNA"/>
</dbReference>
<keyword evidence="1" id="KW-0648">Protein biosynthesis</keyword>
<accession>A0A084VTL9</accession>
<dbReference type="GO" id="GO:0003743">
    <property type="term" value="F:translation initiation factor activity"/>
    <property type="evidence" value="ECO:0007669"/>
    <property type="project" value="UniProtKB-KW"/>
</dbReference>
<sequence>MADLQNGFAQLSMSDFNIASDIIYHLHGFRAKEPTDDMPDGANVKRIITSSENRPTGNRTRCSRCGRPQMILPRTCRVNKSSGIQPPGNRTRCSRCGRPRMILHWR</sequence>
<name>A0A084VTL9_ANOSI</name>
<dbReference type="AlphaFoldDB" id="A0A084VTL9"/>
<evidence type="ECO:0000313" key="1">
    <source>
        <dbReference type="EMBL" id="KFB41313.1"/>
    </source>
</evidence>
<proteinExistence type="predicted"/>